<dbReference type="PANTHER" id="PTHR12170">
    <property type="entry name" value="MACROPHAGE ERYTHROBLAST ATTACHER-RELATED"/>
    <property type="match status" value="1"/>
</dbReference>
<evidence type="ECO:0008006" key="13">
    <source>
        <dbReference type="Google" id="ProtNLM"/>
    </source>
</evidence>
<evidence type="ECO:0000313" key="11">
    <source>
        <dbReference type="EMBL" id="KAK4371456.1"/>
    </source>
</evidence>
<evidence type="ECO:0000256" key="2">
    <source>
        <dbReference type="ARBA" id="ARBA00022490"/>
    </source>
</evidence>
<feature type="region of interest" description="Disordered" evidence="8">
    <location>
        <begin position="1"/>
        <end position="23"/>
    </location>
</feature>
<reference evidence="11" key="1">
    <citation type="submission" date="2023-12" db="EMBL/GenBank/DDBJ databases">
        <title>Genome assembly of Anisodus tanguticus.</title>
        <authorList>
            <person name="Wang Y.-J."/>
        </authorList>
    </citation>
    <scope>NUCLEOTIDE SEQUENCE</scope>
    <source>
        <strain evidence="11">KB-2021</strain>
        <tissue evidence="11">Leaf</tissue>
    </source>
</reference>
<evidence type="ECO:0000256" key="3">
    <source>
        <dbReference type="ARBA" id="ARBA00022723"/>
    </source>
</evidence>
<evidence type="ECO:0000256" key="5">
    <source>
        <dbReference type="ARBA" id="ARBA00022833"/>
    </source>
</evidence>
<dbReference type="InterPro" id="IPR013144">
    <property type="entry name" value="CRA_dom"/>
</dbReference>
<dbReference type="PROSITE" id="PS51867">
    <property type="entry name" value="ZF_RING_GID"/>
    <property type="match status" value="1"/>
</dbReference>
<evidence type="ECO:0000256" key="8">
    <source>
        <dbReference type="SAM" id="MobiDB-lite"/>
    </source>
</evidence>
<keyword evidence="2" id="KW-0963">Cytoplasm</keyword>
<dbReference type="Proteomes" id="UP001291623">
    <property type="component" value="Unassembled WGS sequence"/>
</dbReference>
<dbReference type="PROSITE" id="PS50897">
    <property type="entry name" value="CTLH"/>
    <property type="match status" value="1"/>
</dbReference>
<dbReference type="InterPro" id="IPR044063">
    <property type="entry name" value="ZF_RING_GID"/>
</dbReference>
<protein>
    <recommendedName>
        <fullName evidence="13">Macrophage erythroblast attacher</fullName>
    </recommendedName>
</protein>
<keyword evidence="3" id="KW-0479">Metal-binding</keyword>
<dbReference type="SUPFAM" id="SSF57850">
    <property type="entry name" value="RING/U-box"/>
    <property type="match status" value="1"/>
</dbReference>
<dbReference type="SMART" id="SM00668">
    <property type="entry name" value="CTLH"/>
    <property type="match status" value="1"/>
</dbReference>
<dbReference type="Pfam" id="PF10607">
    <property type="entry name" value="CTLH"/>
    <property type="match status" value="1"/>
</dbReference>
<evidence type="ECO:0000259" key="10">
    <source>
        <dbReference type="PROSITE" id="PS51867"/>
    </source>
</evidence>
<feature type="zinc finger region" description="RING-Gid-type" evidence="6">
    <location>
        <begin position="434"/>
        <end position="507"/>
    </location>
</feature>
<dbReference type="GO" id="GO:0043161">
    <property type="term" value="P:proteasome-mediated ubiquitin-dependent protein catabolic process"/>
    <property type="evidence" value="ECO:0007669"/>
    <property type="project" value="InterPro"/>
</dbReference>
<keyword evidence="4 6" id="KW-0863">Zinc-finger</keyword>
<dbReference type="GO" id="GO:0061630">
    <property type="term" value="F:ubiquitin protein ligase activity"/>
    <property type="evidence" value="ECO:0007669"/>
    <property type="project" value="InterPro"/>
</dbReference>
<comment type="caution">
    <text evidence="11">The sequence shown here is derived from an EMBL/GenBank/DDBJ whole genome shotgun (WGS) entry which is preliminary data.</text>
</comment>
<feature type="coiled-coil region" evidence="7">
    <location>
        <begin position="103"/>
        <end position="130"/>
    </location>
</feature>
<dbReference type="InterPro" id="IPR006595">
    <property type="entry name" value="CTLH_C"/>
</dbReference>
<dbReference type="InterPro" id="IPR024964">
    <property type="entry name" value="CTLH/CRA"/>
</dbReference>
<organism evidence="11 12">
    <name type="scientific">Anisodus tanguticus</name>
    <dbReference type="NCBI Taxonomy" id="243964"/>
    <lineage>
        <taxon>Eukaryota</taxon>
        <taxon>Viridiplantae</taxon>
        <taxon>Streptophyta</taxon>
        <taxon>Embryophyta</taxon>
        <taxon>Tracheophyta</taxon>
        <taxon>Spermatophyta</taxon>
        <taxon>Magnoliopsida</taxon>
        <taxon>eudicotyledons</taxon>
        <taxon>Gunneridae</taxon>
        <taxon>Pentapetalae</taxon>
        <taxon>asterids</taxon>
        <taxon>lamiids</taxon>
        <taxon>Solanales</taxon>
        <taxon>Solanaceae</taxon>
        <taxon>Solanoideae</taxon>
        <taxon>Hyoscyameae</taxon>
        <taxon>Anisodus</taxon>
    </lineage>
</organism>
<gene>
    <name evidence="11" type="ORF">RND71_010931</name>
</gene>
<dbReference type="GO" id="GO:0005634">
    <property type="term" value="C:nucleus"/>
    <property type="evidence" value="ECO:0007669"/>
    <property type="project" value="TreeGrafter"/>
</dbReference>
<dbReference type="GO" id="GO:0005737">
    <property type="term" value="C:cytoplasm"/>
    <property type="evidence" value="ECO:0007669"/>
    <property type="project" value="UniProtKB-SubCell"/>
</dbReference>
<keyword evidence="12" id="KW-1185">Reference proteome</keyword>
<evidence type="ECO:0000259" key="9">
    <source>
        <dbReference type="PROSITE" id="PS50897"/>
    </source>
</evidence>
<accession>A0AAE1VP90</accession>
<feature type="domain" description="CTLH" evidence="9">
    <location>
        <begin position="198"/>
        <end position="343"/>
    </location>
</feature>
<dbReference type="CDD" id="cd16659">
    <property type="entry name" value="RING-Ubox_Emp"/>
    <property type="match status" value="1"/>
</dbReference>
<evidence type="ECO:0000256" key="4">
    <source>
        <dbReference type="ARBA" id="ARBA00022771"/>
    </source>
</evidence>
<dbReference type="AlphaFoldDB" id="A0AAE1VP90"/>
<evidence type="ECO:0000313" key="12">
    <source>
        <dbReference type="Proteomes" id="UP001291623"/>
    </source>
</evidence>
<dbReference type="PANTHER" id="PTHR12170:SF2">
    <property type="entry name" value="E3 UBIQUITIN-PROTEIN TRANSFERASE MAEA"/>
    <property type="match status" value="1"/>
</dbReference>
<keyword evidence="7" id="KW-0175">Coiled coil</keyword>
<dbReference type="InterPro" id="IPR006594">
    <property type="entry name" value="LisH"/>
</dbReference>
<evidence type="ECO:0000256" key="6">
    <source>
        <dbReference type="PROSITE-ProRule" id="PRU01215"/>
    </source>
</evidence>
<dbReference type="InterPro" id="IPR045098">
    <property type="entry name" value="Fyv10_fam"/>
</dbReference>
<feature type="domain" description="RING-Gid-type" evidence="10">
    <location>
        <begin position="434"/>
        <end position="507"/>
    </location>
</feature>
<comment type="subcellular location">
    <subcellularLocation>
        <location evidence="1">Cytoplasm</location>
    </subcellularLocation>
</comment>
<dbReference type="PROSITE" id="PS50896">
    <property type="entry name" value="LISH"/>
    <property type="match status" value="1"/>
</dbReference>
<dbReference type="GO" id="GO:0034657">
    <property type="term" value="C:GID complex"/>
    <property type="evidence" value="ECO:0007669"/>
    <property type="project" value="TreeGrafter"/>
</dbReference>
<feature type="compositionally biased region" description="Low complexity" evidence="8">
    <location>
        <begin position="11"/>
        <end position="23"/>
    </location>
</feature>
<evidence type="ECO:0000256" key="7">
    <source>
        <dbReference type="SAM" id="Coils"/>
    </source>
</evidence>
<dbReference type="SMART" id="SM00757">
    <property type="entry name" value="CRA"/>
    <property type="match status" value="1"/>
</dbReference>
<evidence type="ECO:0000256" key="1">
    <source>
        <dbReference type="ARBA" id="ARBA00004496"/>
    </source>
</evidence>
<keyword evidence="5" id="KW-0862">Zinc</keyword>
<name>A0AAE1VP90_9SOLA</name>
<dbReference type="GO" id="GO:0008270">
    <property type="term" value="F:zinc ion binding"/>
    <property type="evidence" value="ECO:0007669"/>
    <property type="project" value="UniProtKB-KW"/>
</dbReference>
<sequence length="522" mass="58890">MEREAIPNGNSPSSTTSSAAVTPTSAVIPTSAASAAAAISPNAPSSKLNRLSESLKLEHQFLRVPFEHYKKTIRANNRITEKEVSAVINGVSDVAAVDSDMSRDDAVNQLNSLVSRLQGLKRKNNQLEEGSRTENLQAQRCRARLDHLESTDPENLSDWNNTRLKRILVDYMLRMSYYETAMKLAESSNIQDLVDIDVFHDAKKVIDALQNKEVSPALAWCADNKSRLKKSKVIPSNPSSAEIMETLIWLLSGNSLGRMSESCQLANNFIKRETWHVKHTLAWTRGELSIHILGYSKGSQRAGNLCAIYGVMMALGFSNSSKFEFQLRLQEFIELVRAENMMRAITYARKYLAPWGSTHMKELQQVLATLAFKSNTECTTYKVLFEAKQWDYLIDQFKQEFCKLYGMTLEPLLNIYLQAGLSALKTPFCYEDDCTKEDPLSQESFRKLATALPYSKQHHSKLVCYITKELMDTENPPLVLPNGYVYSTKALEEMSTRNDGRITCPRTGFTCNYTELVKAYIS</sequence>
<proteinExistence type="predicted"/>
<dbReference type="EMBL" id="JAVYJV010000005">
    <property type="protein sequence ID" value="KAK4371456.1"/>
    <property type="molecule type" value="Genomic_DNA"/>
</dbReference>